<dbReference type="Proteomes" id="UP000076722">
    <property type="component" value="Unassembled WGS sequence"/>
</dbReference>
<gene>
    <name evidence="3" type="ORF">SISNIDRAFT_491893</name>
</gene>
<keyword evidence="2" id="KW-0812">Transmembrane</keyword>
<protein>
    <submittedName>
        <fullName evidence="3">Uncharacterized protein</fullName>
    </submittedName>
</protein>
<dbReference type="EMBL" id="KV419491">
    <property type="protein sequence ID" value="KZS86509.1"/>
    <property type="molecule type" value="Genomic_DNA"/>
</dbReference>
<organism evidence="3 4">
    <name type="scientific">Sistotremastrum niveocremeum HHB9708</name>
    <dbReference type="NCBI Taxonomy" id="1314777"/>
    <lineage>
        <taxon>Eukaryota</taxon>
        <taxon>Fungi</taxon>
        <taxon>Dikarya</taxon>
        <taxon>Basidiomycota</taxon>
        <taxon>Agaricomycotina</taxon>
        <taxon>Agaricomycetes</taxon>
        <taxon>Sistotremastrales</taxon>
        <taxon>Sistotremastraceae</taxon>
        <taxon>Sertulicium</taxon>
        <taxon>Sertulicium niveocremeum</taxon>
    </lineage>
</organism>
<keyword evidence="2" id="KW-1133">Transmembrane helix</keyword>
<evidence type="ECO:0000256" key="1">
    <source>
        <dbReference type="SAM" id="MobiDB-lite"/>
    </source>
</evidence>
<dbReference type="AlphaFoldDB" id="A0A164M9Z7"/>
<proteinExistence type="predicted"/>
<evidence type="ECO:0000313" key="3">
    <source>
        <dbReference type="EMBL" id="KZS86509.1"/>
    </source>
</evidence>
<accession>A0A164M9Z7</accession>
<evidence type="ECO:0000256" key="2">
    <source>
        <dbReference type="SAM" id="Phobius"/>
    </source>
</evidence>
<feature type="region of interest" description="Disordered" evidence="1">
    <location>
        <begin position="1"/>
        <end position="28"/>
    </location>
</feature>
<reference evidence="3 4" key="1">
    <citation type="journal article" date="2016" name="Mol. Biol. Evol.">
        <title>Comparative Genomics of Early-Diverging Mushroom-Forming Fungi Provides Insights into the Origins of Lignocellulose Decay Capabilities.</title>
        <authorList>
            <person name="Nagy L.G."/>
            <person name="Riley R."/>
            <person name="Tritt A."/>
            <person name="Adam C."/>
            <person name="Daum C."/>
            <person name="Floudas D."/>
            <person name="Sun H."/>
            <person name="Yadav J.S."/>
            <person name="Pangilinan J."/>
            <person name="Larsson K.H."/>
            <person name="Matsuura K."/>
            <person name="Barry K."/>
            <person name="Labutti K."/>
            <person name="Kuo R."/>
            <person name="Ohm R.A."/>
            <person name="Bhattacharya S.S."/>
            <person name="Shirouzu T."/>
            <person name="Yoshinaga Y."/>
            <person name="Martin F.M."/>
            <person name="Grigoriev I.V."/>
            <person name="Hibbett D.S."/>
        </authorList>
    </citation>
    <scope>NUCLEOTIDE SEQUENCE [LARGE SCALE GENOMIC DNA]</scope>
    <source>
        <strain evidence="3 4">HHB9708</strain>
    </source>
</reference>
<keyword evidence="2" id="KW-0472">Membrane</keyword>
<keyword evidence="4" id="KW-1185">Reference proteome</keyword>
<feature type="transmembrane region" description="Helical" evidence="2">
    <location>
        <begin position="78"/>
        <end position="106"/>
    </location>
</feature>
<sequence length="113" mass="12222">MSHSDDDMPSLAEISDSDESNPAPPELRAPVMRFYPTPAHVHHGIVTDLMDGRSVVVGDIVTAENGVRDCLGPNRGKLVLTLLGVSIVIELCMVAIMVACYLMCLYKTTPRLA</sequence>
<evidence type="ECO:0000313" key="4">
    <source>
        <dbReference type="Proteomes" id="UP000076722"/>
    </source>
</evidence>
<name>A0A164M9Z7_9AGAM</name>